<keyword evidence="1" id="KW-1133">Transmembrane helix</keyword>
<proteinExistence type="predicted"/>
<organism evidence="2 3">
    <name type="scientific">Rhizophagus irregularis</name>
    <dbReference type="NCBI Taxonomy" id="588596"/>
    <lineage>
        <taxon>Eukaryota</taxon>
        <taxon>Fungi</taxon>
        <taxon>Fungi incertae sedis</taxon>
        <taxon>Mucoromycota</taxon>
        <taxon>Glomeromycotina</taxon>
        <taxon>Glomeromycetes</taxon>
        <taxon>Glomerales</taxon>
        <taxon>Glomeraceae</taxon>
        <taxon>Rhizophagus</taxon>
    </lineage>
</organism>
<sequence>VNFFRLNRTLYDYMYVFVGWLGGKVFANFRKWRKFHTIKFVLDINVNFCV</sequence>
<feature type="transmembrane region" description="Helical" evidence="1">
    <location>
        <begin position="13"/>
        <end position="29"/>
    </location>
</feature>
<dbReference type="AlphaFoldDB" id="A0A2N1M9A0"/>
<protein>
    <submittedName>
        <fullName evidence="2">Uncharacterized protein</fullName>
    </submittedName>
</protein>
<evidence type="ECO:0000256" key="1">
    <source>
        <dbReference type="SAM" id="Phobius"/>
    </source>
</evidence>
<feature type="non-terminal residue" evidence="2">
    <location>
        <position position="1"/>
    </location>
</feature>
<reference evidence="2 3" key="2">
    <citation type="submission" date="2017-10" db="EMBL/GenBank/DDBJ databases">
        <title>Extensive intraspecific genome diversity in a model arbuscular mycorrhizal fungus.</title>
        <authorList>
            <person name="Chen E.C.H."/>
            <person name="Morin E."/>
            <person name="Baudet D."/>
            <person name="Noel J."/>
            <person name="Ndikumana S."/>
            <person name="Charron P."/>
            <person name="St-Onge C."/>
            <person name="Giorgi J."/>
            <person name="Grigoriev I.V."/>
            <person name="Roux C."/>
            <person name="Martin F.M."/>
            <person name="Corradi N."/>
        </authorList>
    </citation>
    <scope>NUCLEOTIDE SEQUENCE [LARGE SCALE GENOMIC DNA]</scope>
    <source>
        <strain evidence="2 3">C2</strain>
    </source>
</reference>
<evidence type="ECO:0000313" key="2">
    <source>
        <dbReference type="EMBL" id="PKK58186.1"/>
    </source>
</evidence>
<accession>A0A2N1M9A0</accession>
<dbReference type="EMBL" id="LLXL01003769">
    <property type="protein sequence ID" value="PKK58186.1"/>
    <property type="molecule type" value="Genomic_DNA"/>
</dbReference>
<name>A0A2N1M9A0_9GLOM</name>
<evidence type="ECO:0000313" key="3">
    <source>
        <dbReference type="Proteomes" id="UP000233469"/>
    </source>
</evidence>
<gene>
    <name evidence="2" type="ORF">RhiirC2_763559</name>
</gene>
<feature type="non-terminal residue" evidence="2">
    <location>
        <position position="50"/>
    </location>
</feature>
<comment type="caution">
    <text evidence="2">The sequence shown here is derived from an EMBL/GenBank/DDBJ whole genome shotgun (WGS) entry which is preliminary data.</text>
</comment>
<reference evidence="2 3" key="1">
    <citation type="submission" date="2016-04" db="EMBL/GenBank/DDBJ databases">
        <title>Genome analyses suggest a sexual origin of heterokaryosis in a supposedly ancient asexual fungus.</title>
        <authorList>
            <person name="Ropars J."/>
            <person name="Sedzielewska K."/>
            <person name="Noel J."/>
            <person name="Charron P."/>
            <person name="Farinelli L."/>
            <person name="Marton T."/>
            <person name="Kruger M."/>
            <person name="Pelin A."/>
            <person name="Brachmann A."/>
            <person name="Corradi N."/>
        </authorList>
    </citation>
    <scope>NUCLEOTIDE SEQUENCE [LARGE SCALE GENOMIC DNA]</scope>
    <source>
        <strain evidence="2 3">C2</strain>
    </source>
</reference>
<keyword evidence="1" id="KW-0812">Transmembrane</keyword>
<dbReference type="Proteomes" id="UP000233469">
    <property type="component" value="Unassembled WGS sequence"/>
</dbReference>
<keyword evidence="1" id="KW-0472">Membrane</keyword>